<sequence>MIRCTTEVVSVSCRYDMSSHGSIAGTPGMYVIVSLRGSLHLKWRLLARRSMW</sequence>
<proteinExistence type="predicted"/>
<reference evidence="1" key="1">
    <citation type="submission" date="2014-09" db="EMBL/GenBank/DDBJ databases">
        <authorList>
            <person name="Magalhaes I.L.F."/>
            <person name="Oliveira U."/>
            <person name="Santos F.R."/>
            <person name="Vidigal T.H.D.A."/>
            <person name="Brescovit A.D."/>
            <person name="Santos A.J."/>
        </authorList>
    </citation>
    <scope>NUCLEOTIDE SEQUENCE</scope>
    <source>
        <tissue evidence="1">Shoot tissue taken approximately 20 cm above the soil surface</tissue>
    </source>
</reference>
<dbReference type="AlphaFoldDB" id="A0A0A9AXZ7"/>
<evidence type="ECO:0000313" key="1">
    <source>
        <dbReference type="EMBL" id="JAD54753.1"/>
    </source>
</evidence>
<reference evidence="1" key="2">
    <citation type="journal article" date="2015" name="Data Brief">
        <title>Shoot transcriptome of the giant reed, Arundo donax.</title>
        <authorList>
            <person name="Barrero R.A."/>
            <person name="Guerrero F.D."/>
            <person name="Moolhuijzen P."/>
            <person name="Goolsby J.A."/>
            <person name="Tidwell J."/>
            <person name="Bellgard S.E."/>
            <person name="Bellgard M.I."/>
        </authorList>
    </citation>
    <scope>NUCLEOTIDE SEQUENCE</scope>
    <source>
        <tissue evidence="1">Shoot tissue taken approximately 20 cm above the soil surface</tissue>
    </source>
</reference>
<dbReference type="EMBL" id="GBRH01243142">
    <property type="protein sequence ID" value="JAD54753.1"/>
    <property type="molecule type" value="Transcribed_RNA"/>
</dbReference>
<organism evidence="1">
    <name type="scientific">Arundo donax</name>
    <name type="common">Giant reed</name>
    <name type="synonym">Donax arundinaceus</name>
    <dbReference type="NCBI Taxonomy" id="35708"/>
    <lineage>
        <taxon>Eukaryota</taxon>
        <taxon>Viridiplantae</taxon>
        <taxon>Streptophyta</taxon>
        <taxon>Embryophyta</taxon>
        <taxon>Tracheophyta</taxon>
        <taxon>Spermatophyta</taxon>
        <taxon>Magnoliopsida</taxon>
        <taxon>Liliopsida</taxon>
        <taxon>Poales</taxon>
        <taxon>Poaceae</taxon>
        <taxon>PACMAD clade</taxon>
        <taxon>Arundinoideae</taxon>
        <taxon>Arundineae</taxon>
        <taxon>Arundo</taxon>
    </lineage>
</organism>
<accession>A0A0A9AXZ7</accession>
<name>A0A0A9AXZ7_ARUDO</name>
<protein>
    <submittedName>
        <fullName evidence="1">Uncharacterized protein</fullName>
    </submittedName>
</protein>